<sequence length="134" mass="15145">MTNESTDPHKDEALGAVLGMIETYGTKSDEGTSVFDAHVSDSMQDWKFYTYVTEYRLYGVLPDDVSVVQHVGYRGIPTGLVMLQRDGSKRYCATRLEAKIRTLQMLLERKEAITRQYDALKAEIDTEIAEEASL</sequence>
<name>A0A6J5PCW9_9CAUD</name>
<dbReference type="EMBL" id="LR798377">
    <property type="protein sequence ID" value="CAB5227049.1"/>
    <property type="molecule type" value="Genomic_DNA"/>
</dbReference>
<gene>
    <name evidence="4" type="ORF">UFOVP1073_69</name>
    <name evidence="5" type="ORF">UFOVP1308_34</name>
    <name evidence="6" type="ORF">UFOVP1423_35</name>
    <name evidence="7" type="ORF">UFOVP1520_6</name>
    <name evidence="2" type="ORF">UFOVP898_71</name>
    <name evidence="3" type="ORF">UFOVP985_62</name>
</gene>
<accession>A0A6J5PCW9</accession>
<evidence type="ECO:0000313" key="5">
    <source>
        <dbReference type="EMBL" id="CAB4197825.1"/>
    </source>
</evidence>
<dbReference type="EMBL" id="LR797259">
    <property type="protein sequence ID" value="CAB4197825.1"/>
    <property type="molecule type" value="Genomic_DNA"/>
</dbReference>
<evidence type="ECO:0000313" key="2">
    <source>
        <dbReference type="EMBL" id="CAB4169293.1"/>
    </source>
</evidence>
<evidence type="ECO:0000313" key="4">
    <source>
        <dbReference type="EMBL" id="CAB4181856.1"/>
    </source>
</evidence>
<evidence type="ECO:0000313" key="7">
    <source>
        <dbReference type="EMBL" id="CAB5227049.1"/>
    </source>
</evidence>
<feature type="coiled-coil region" evidence="1">
    <location>
        <begin position="93"/>
        <end position="130"/>
    </location>
</feature>
<organism evidence="2">
    <name type="scientific">uncultured Caudovirales phage</name>
    <dbReference type="NCBI Taxonomy" id="2100421"/>
    <lineage>
        <taxon>Viruses</taxon>
        <taxon>Duplodnaviria</taxon>
        <taxon>Heunggongvirae</taxon>
        <taxon>Uroviricota</taxon>
        <taxon>Caudoviricetes</taxon>
        <taxon>Peduoviridae</taxon>
        <taxon>Maltschvirus</taxon>
        <taxon>Maltschvirus maltsch</taxon>
    </lineage>
</organism>
<keyword evidence="1" id="KW-0175">Coiled coil</keyword>
<dbReference type="EMBL" id="LR797009">
    <property type="protein sequence ID" value="CAB4181856.1"/>
    <property type="molecule type" value="Genomic_DNA"/>
</dbReference>
<proteinExistence type="predicted"/>
<evidence type="ECO:0000313" key="6">
    <source>
        <dbReference type="EMBL" id="CAB4210644.1"/>
    </source>
</evidence>
<evidence type="ECO:0000313" key="3">
    <source>
        <dbReference type="EMBL" id="CAB4176806.1"/>
    </source>
</evidence>
<protein>
    <submittedName>
        <fullName evidence="2">Uncharacterized protein</fullName>
    </submittedName>
</protein>
<dbReference type="EMBL" id="LR797361">
    <property type="protein sequence ID" value="CAB4210644.1"/>
    <property type="molecule type" value="Genomic_DNA"/>
</dbReference>
<reference evidence="2" key="1">
    <citation type="submission" date="2020-05" db="EMBL/GenBank/DDBJ databases">
        <authorList>
            <person name="Chiriac C."/>
            <person name="Salcher M."/>
            <person name="Ghai R."/>
            <person name="Kavagutti S V."/>
        </authorList>
    </citation>
    <scope>NUCLEOTIDE SEQUENCE</scope>
</reference>
<dbReference type="EMBL" id="LR796838">
    <property type="protein sequence ID" value="CAB4169293.1"/>
    <property type="molecule type" value="Genomic_DNA"/>
</dbReference>
<dbReference type="EMBL" id="LR796942">
    <property type="protein sequence ID" value="CAB4176806.1"/>
    <property type="molecule type" value="Genomic_DNA"/>
</dbReference>
<evidence type="ECO:0000256" key="1">
    <source>
        <dbReference type="SAM" id="Coils"/>
    </source>
</evidence>